<dbReference type="HOGENOM" id="CLU_039183_2_1_1"/>
<feature type="region of interest" description="Disordered" evidence="12">
    <location>
        <begin position="79"/>
        <end position="98"/>
    </location>
</feature>
<feature type="compositionally biased region" description="Low complexity" evidence="12">
    <location>
        <begin position="79"/>
        <end position="95"/>
    </location>
</feature>
<keyword evidence="6" id="KW-0863">Zinc-finger</keyword>
<protein>
    <recommendedName>
        <fullName evidence="3">N-acetyltransferase ECO1</fullName>
    </recommendedName>
    <alternativeName>
        <fullName evidence="11">Establishment of cohesion protein 1</fullName>
    </alternativeName>
</protein>
<dbReference type="GO" id="GO:0006260">
    <property type="term" value="P:DNA replication"/>
    <property type="evidence" value="ECO:0007669"/>
    <property type="project" value="EnsemblFungi"/>
</dbReference>
<dbReference type="GO" id="GO:0007076">
    <property type="term" value="P:mitotic chromosome condensation"/>
    <property type="evidence" value="ECO:0007669"/>
    <property type="project" value="EnsemblFungi"/>
</dbReference>
<dbReference type="STRING" id="1071383.J7RIG3"/>
<evidence type="ECO:0000256" key="8">
    <source>
        <dbReference type="ARBA" id="ARBA00023242"/>
    </source>
</evidence>
<feature type="domain" description="N-acetyltransferase" evidence="13">
    <location>
        <begin position="109"/>
        <end position="269"/>
    </location>
</feature>
<dbReference type="EMBL" id="HE978316">
    <property type="protein sequence ID" value="CCK69318.1"/>
    <property type="molecule type" value="Genomic_DNA"/>
</dbReference>
<evidence type="ECO:0000256" key="7">
    <source>
        <dbReference type="ARBA" id="ARBA00022833"/>
    </source>
</evidence>
<dbReference type="RefSeq" id="XP_022463564.1">
    <property type="nucleotide sequence ID" value="XM_022606916.1"/>
</dbReference>
<dbReference type="GO" id="GO:0000785">
    <property type="term" value="C:chromatin"/>
    <property type="evidence" value="ECO:0007669"/>
    <property type="project" value="EnsemblFungi"/>
</dbReference>
<dbReference type="OMA" id="PSITHQE"/>
<dbReference type="GO" id="GO:0140588">
    <property type="term" value="P:chromatin looping"/>
    <property type="evidence" value="ECO:0007669"/>
    <property type="project" value="EnsemblFungi"/>
</dbReference>
<evidence type="ECO:0000256" key="12">
    <source>
        <dbReference type="SAM" id="MobiDB-lite"/>
    </source>
</evidence>
<evidence type="ECO:0000259" key="13">
    <source>
        <dbReference type="PROSITE" id="PS51186"/>
    </source>
</evidence>
<dbReference type="GO" id="GO:0034087">
    <property type="term" value="P:establishment of mitotic sister chromatid cohesion"/>
    <property type="evidence" value="ECO:0007669"/>
    <property type="project" value="EnsemblFungi"/>
</dbReference>
<dbReference type="GO" id="GO:0003682">
    <property type="term" value="F:chromatin binding"/>
    <property type="evidence" value="ECO:0007669"/>
    <property type="project" value="EnsemblFungi"/>
</dbReference>
<dbReference type="GeneID" id="34524998"/>
<accession>J7RIG3</accession>
<dbReference type="Pfam" id="PF13880">
    <property type="entry name" value="Acetyltransf_13"/>
    <property type="match status" value="1"/>
</dbReference>
<dbReference type="InterPro" id="IPR000182">
    <property type="entry name" value="GNAT_dom"/>
</dbReference>
<dbReference type="PANTHER" id="PTHR45884:SF2">
    <property type="entry name" value="N-ACETYLTRANSFERASE ECO"/>
    <property type="match status" value="1"/>
</dbReference>
<dbReference type="GO" id="GO:0006302">
    <property type="term" value="P:double-strand break repair"/>
    <property type="evidence" value="ECO:0007669"/>
    <property type="project" value="EnsemblFungi"/>
</dbReference>
<evidence type="ECO:0000313" key="15">
    <source>
        <dbReference type="Proteomes" id="UP000006310"/>
    </source>
</evidence>
<dbReference type="Gene3D" id="3.40.630.30">
    <property type="match status" value="1"/>
</dbReference>
<organism evidence="14 15">
    <name type="scientific">Huiozyma naganishii (strain ATCC MYA-139 / BCRC 22969 / CBS 8797 / KCTC 17520 / NBRC 10181 / NCYC 3082 / Yp74L-3)</name>
    <name type="common">Yeast</name>
    <name type="synonym">Kazachstania naganishii</name>
    <dbReference type="NCBI Taxonomy" id="1071383"/>
    <lineage>
        <taxon>Eukaryota</taxon>
        <taxon>Fungi</taxon>
        <taxon>Dikarya</taxon>
        <taxon>Ascomycota</taxon>
        <taxon>Saccharomycotina</taxon>
        <taxon>Saccharomycetes</taxon>
        <taxon>Saccharomycetales</taxon>
        <taxon>Saccharomycetaceae</taxon>
        <taxon>Huiozyma</taxon>
    </lineage>
</organism>
<dbReference type="KEGG" id="kng:KNAG_0C02060"/>
<dbReference type="GO" id="GO:0061733">
    <property type="term" value="F:protein-lysine-acetyltransferase activity"/>
    <property type="evidence" value="ECO:0007669"/>
    <property type="project" value="TreeGrafter"/>
</dbReference>
<dbReference type="Proteomes" id="UP000006310">
    <property type="component" value="Chromosome 3"/>
</dbReference>
<gene>
    <name evidence="14" type="primary">KNAG0C02060</name>
    <name evidence="14" type="ordered locus">KNAG_0C02060</name>
</gene>
<evidence type="ECO:0000313" key="14">
    <source>
        <dbReference type="EMBL" id="CCK69318.1"/>
    </source>
</evidence>
<sequence length="269" mass="29954">MASRESQASKSYRPKGKSKYIQSQIQFTSATGASKVTKCTKCEMTYARDSVEDIASHHQYHDMHLRGRKWQAGWGHPVSIPNGIPSPPSSSSSLSHARKNSNLANSKIVFIRPNHAGEINATLDIMQIVNDELSAPQDENGFWSGINQTTLQGKAFVYVKNNRAAGVITVEVLEPGRGRWMVYRDKSIVQSVKPNFILGISRIWVCRSERAQGIATKLLEAARLHTITDNPIEKHYMAWSQPSESGGRLALRYNSMKHASGETLIPCYL</sequence>
<dbReference type="GO" id="GO:0070058">
    <property type="term" value="P:tRNA gene clustering"/>
    <property type="evidence" value="ECO:0007669"/>
    <property type="project" value="EnsemblFungi"/>
</dbReference>
<keyword evidence="8" id="KW-0539">Nucleus</keyword>
<evidence type="ECO:0000256" key="6">
    <source>
        <dbReference type="ARBA" id="ARBA00022771"/>
    </source>
</evidence>
<name>J7RIG3_HUIN7</name>
<keyword evidence="10" id="KW-0012">Acyltransferase</keyword>
<keyword evidence="4" id="KW-0808">Transferase</keyword>
<comment type="similarity">
    <text evidence="2">Belongs to the acetyltransferase family. ECO subfamily.</text>
</comment>
<keyword evidence="15" id="KW-1185">Reference proteome</keyword>
<keyword evidence="9" id="KW-0131">Cell cycle</keyword>
<evidence type="ECO:0000256" key="3">
    <source>
        <dbReference type="ARBA" id="ARBA00022043"/>
    </source>
</evidence>
<reference evidence="14 15" key="1">
    <citation type="journal article" date="2011" name="Proc. Natl. Acad. Sci. U.S.A.">
        <title>Evolutionary erosion of yeast sex chromosomes by mating-type switching accidents.</title>
        <authorList>
            <person name="Gordon J.L."/>
            <person name="Armisen D."/>
            <person name="Proux-Wera E."/>
            <person name="Oheigeartaigh S.S."/>
            <person name="Byrne K.P."/>
            <person name="Wolfe K.H."/>
        </authorList>
    </citation>
    <scope>NUCLEOTIDE SEQUENCE [LARGE SCALE GENOMIC DNA]</scope>
    <source>
        <strain evidence="15">ATCC MYA-139 / BCRC 22969 / CBS 8797 / CCRC 22969 / KCTC 17520 / NBRC 10181 / NCYC 3082</strain>
    </source>
</reference>
<dbReference type="GO" id="GO:0043596">
    <property type="term" value="C:nuclear replication fork"/>
    <property type="evidence" value="ECO:0007669"/>
    <property type="project" value="EnsemblFungi"/>
</dbReference>
<evidence type="ECO:0000256" key="1">
    <source>
        <dbReference type="ARBA" id="ARBA00004123"/>
    </source>
</evidence>
<dbReference type="OrthoDB" id="428854at2759"/>
<evidence type="ECO:0000256" key="9">
    <source>
        <dbReference type="ARBA" id="ARBA00023306"/>
    </source>
</evidence>
<dbReference type="GO" id="GO:0007088">
    <property type="term" value="P:regulation of mitotic nuclear division"/>
    <property type="evidence" value="ECO:0007669"/>
    <property type="project" value="EnsemblFungi"/>
</dbReference>
<evidence type="ECO:0000256" key="5">
    <source>
        <dbReference type="ARBA" id="ARBA00022723"/>
    </source>
</evidence>
<comment type="subcellular location">
    <subcellularLocation>
        <location evidence="1">Nucleus</location>
    </subcellularLocation>
</comment>
<keyword evidence="7" id="KW-0862">Zinc</keyword>
<dbReference type="InterPro" id="IPR016181">
    <property type="entry name" value="Acyl_CoA_acyltransferase"/>
</dbReference>
<dbReference type="InterPro" id="IPR028009">
    <property type="entry name" value="ESCO_Acetyltransf_dom"/>
</dbReference>
<dbReference type="GO" id="GO:0008270">
    <property type="term" value="F:zinc ion binding"/>
    <property type="evidence" value="ECO:0007669"/>
    <property type="project" value="UniProtKB-KW"/>
</dbReference>
<reference evidence="15" key="2">
    <citation type="submission" date="2012-08" db="EMBL/GenBank/DDBJ databases">
        <title>Genome sequence of Kazachstania naganishii.</title>
        <authorList>
            <person name="Gordon J.L."/>
            <person name="Armisen D."/>
            <person name="Proux-Wera E."/>
            <person name="OhEigeartaigh S.S."/>
            <person name="Byrne K.P."/>
            <person name="Wolfe K.H."/>
        </authorList>
    </citation>
    <scope>NUCLEOTIDE SEQUENCE [LARGE SCALE GENOMIC DNA]</scope>
    <source>
        <strain evidence="15">ATCC MYA-139 / BCRC 22969 / CBS 8797 / CCRC 22969 / KCTC 17520 / NBRC 10181 / NCYC 3082</strain>
    </source>
</reference>
<dbReference type="eggNOG" id="KOG3014">
    <property type="taxonomic scope" value="Eukaryota"/>
</dbReference>
<evidence type="ECO:0000256" key="2">
    <source>
        <dbReference type="ARBA" id="ARBA00005816"/>
    </source>
</evidence>
<dbReference type="Pfam" id="PF13878">
    <property type="entry name" value="zf-C2H2_3"/>
    <property type="match status" value="1"/>
</dbReference>
<evidence type="ECO:0000256" key="11">
    <source>
        <dbReference type="ARBA" id="ARBA00032212"/>
    </source>
</evidence>
<dbReference type="PROSITE" id="PS51186">
    <property type="entry name" value="GNAT"/>
    <property type="match status" value="1"/>
</dbReference>
<dbReference type="GO" id="GO:0034089">
    <property type="term" value="P:establishment of meiotic sister chromatid cohesion"/>
    <property type="evidence" value="ECO:0007669"/>
    <property type="project" value="EnsemblFungi"/>
</dbReference>
<evidence type="ECO:0000256" key="10">
    <source>
        <dbReference type="ARBA" id="ARBA00023315"/>
    </source>
</evidence>
<dbReference type="InterPro" id="IPR028005">
    <property type="entry name" value="AcTrfase_ESCO_Znf_dom"/>
</dbReference>
<dbReference type="PANTHER" id="PTHR45884">
    <property type="entry name" value="N-ACETYLTRANSFERASE ECO"/>
    <property type="match status" value="1"/>
</dbReference>
<dbReference type="SUPFAM" id="SSF55729">
    <property type="entry name" value="Acyl-CoA N-acyltransferases (Nat)"/>
    <property type="match status" value="1"/>
</dbReference>
<evidence type="ECO:0000256" key="4">
    <source>
        <dbReference type="ARBA" id="ARBA00022679"/>
    </source>
</evidence>
<dbReference type="AlphaFoldDB" id="J7RIG3"/>
<keyword evidence="5" id="KW-0479">Metal-binding</keyword>
<dbReference type="CDD" id="cd04301">
    <property type="entry name" value="NAT_SF"/>
    <property type="match status" value="1"/>
</dbReference>
<proteinExistence type="inferred from homology"/>
<dbReference type="GO" id="GO:0032200">
    <property type="term" value="P:telomere organization"/>
    <property type="evidence" value="ECO:0007669"/>
    <property type="project" value="EnsemblFungi"/>
</dbReference>